<feature type="domain" description="DUF7355" evidence="1">
    <location>
        <begin position="2"/>
        <end position="94"/>
    </location>
</feature>
<accession>A0AAX4H1J8</accession>
<dbReference type="Pfam" id="PF24051">
    <property type="entry name" value="DUF7355"/>
    <property type="match status" value="1"/>
</dbReference>
<organism evidence="2 3">
    <name type="scientific">Klebsiella phage RCIP0102</name>
    <dbReference type="NCBI Taxonomy" id="3094270"/>
    <lineage>
        <taxon>Viruses</taxon>
    </lineage>
</organism>
<name>A0AAX4H1J8_9VIRU</name>
<evidence type="ECO:0000313" key="3">
    <source>
        <dbReference type="Proteomes" id="UP001434466"/>
    </source>
</evidence>
<proteinExistence type="predicted"/>
<evidence type="ECO:0000259" key="1">
    <source>
        <dbReference type="Pfam" id="PF24051"/>
    </source>
</evidence>
<dbReference type="EMBL" id="OR532896">
    <property type="protein sequence ID" value="WPJ56163.1"/>
    <property type="molecule type" value="Genomic_DNA"/>
</dbReference>
<dbReference type="Proteomes" id="UP001434466">
    <property type="component" value="Segment"/>
</dbReference>
<protein>
    <recommendedName>
        <fullName evidence="1">DUF7355 domain-containing protein</fullName>
    </recommendedName>
</protein>
<sequence>MMFPKYSEVVKVSFTQVVANHLTDEFTPSEVAKMHAEFLSAMNALIPNGEVIKFSIDRSGGSSEVKISCGEGEHDWFIVGIIANFETQQVETYVV</sequence>
<evidence type="ECO:0000313" key="2">
    <source>
        <dbReference type="EMBL" id="WPJ56163.1"/>
    </source>
</evidence>
<gene>
    <name evidence="2" type="ORF">RCIP0102_00053</name>
</gene>
<dbReference type="InterPro" id="IPR055779">
    <property type="entry name" value="DUF7355"/>
</dbReference>
<reference evidence="2" key="1">
    <citation type="submission" date="2023-09" db="EMBL/GenBank/DDBJ databases">
        <authorList>
            <person name="Feng J."/>
        </authorList>
    </citation>
    <scope>NUCLEOTIDE SEQUENCE</scope>
</reference>